<dbReference type="AlphaFoldDB" id="A0A9D4TPX4"/>
<dbReference type="Pfam" id="PF00121">
    <property type="entry name" value="TIM"/>
    <property type="match status" value="1"/>
</dbReference>
<sequence>MTFSQSLVTSRVQLARPALRAASRNARLEVVSRAHGRFFIGGNWKCNGTVESVQSLIKELNDGSVPDAVDIVVAPTFVHLDMVKRELKGPFQLGAQDCWVGKGGAFTGEVSAEMLHDFGIPWVILGHSERRSLCREDDELVGQKCEYALSQGLKVIGCIGETLEQRESGKMFDVLDSQLRAIVNHTSLSNWDNMVVAYEPVWAIGTGVVASPEQAQEAHAYVRKWIADNVSPEVAASLRLLYGGSVNESNCGTLANLEDVDGFLVGGASLKGSSFINICNAENKHS</sequence>
<dbReference type="PANTHER" id="PTHR21139">
    <property type="entry name" value="TRIOSEPHOSPHATE ISOMERASE"/>
    <property type="match status" value="1"/>
</dbReference>
<comment type="pathway">
    <text evidence="4">Carbohydrate biosynthesis.</text>
</comment>
<evidence type="ECO:0008006" key="7">
    <source>
        <dbReference type="Google" id="ProtNLM"/>
    </source>
</evidence>
<evidence type="ECO:0000313" key="5">
    <source>
        <dbReference type="EMBL" id="KAI3431511.1"/>
    </source>
</evidence>
<dbReference type="NCBIfam" id="TIGR00419">
    <property type="entry name" value="tim"/>
    <property type="match status" value="1"/>
</dbReference>
<accession>A0A9D4TPX4</accession>
<evidence type="ECO:0000256" key="2">
    <source>
        <dbReference type="ARBA" id="ARBA00011738"/>
    </source>
</evidence>
<keyword evidence="3" id="KW-0413">Isomerase</keyword>
<gene>
    <name evidence="5" type="ORF">D9Q98_004561</name>
</gene>
<dbReference type="PROSITE" id="PS00171">
    <property type="entry name" value="TIM_1"/>
    <property type="match status" value="1"/>
</dbReference>
<dbReference type="InterPro" id="IPR035990">
    <property type="entry name" value="TIM_sf"/>
</dbReference>
<dbReference type="EMBL" id="SIDB01000006">
    <property type="protein sequence ID" value="KAI3431511.1"/>
    <property type="molecule type" value="Genomic_DNA"/>
</dbReference>
<dbReference type="GO" id="GO:0005829">
    <property type="term" value="C:cytosol"/>
    <property type="evidence" value="ECO:0007669"/>
    <property type="project" value="TreeGrafter"/>
</dbReference>
<dbReference type="GO" id="GO:0006096">
    <property type="term" value="P:glycolytic process"/>
    <property type="evidence" value="ECO:0007669"/>
    <property type="project" value="InterPro"/>
</dbReference>
<name>A0A9D4TPX4_CHLVU</name>
<comment type="subunit">
    <text evidence="2">Homodimer.</text>
</comment>
<dbReference type="Proteomes" id="UP001055712">
    <property type="component" value="Unassembled WGS sequence"/>
</dbReference>
<dbReference type="Gene3D" id="3.20.20.70">
    <property type="entry name" value="Aldolase class I"/>
    <property type="match status" value="1"/>
</dbReference>
<comment type="similarity">
    <text evidence="1">Belongs to the triosephosphate isomerase family.</text>
</comment>
<dbReference type="SUPFAM" id="SSF51351">
    <property type="entry name" value="Triosephosphate isomerase (TIM)"/>
    <property type="match status" value="1"/>
</dbReference>
<dbReference type="OrthoDB" id="6715177at2759"/>
<evidence type="ECO:0000256" key="3">
    <source>
        <dbReference type="ARBA" id="ARBA00023235"/>
    </source>
</evidence>
<dbReference type="HAMAP" id="MF_00147_B">
    <property type="entry name" value="TIM_B"/>
    <property type="match status" value="1"/>
</dbReference>
<dbReference type="CDD" id="cd00311">
    <property type="entry name" value="TIM"/>
    <property type="match status" value="1"/>
</dbReference>
<dbReference type="InterPro" id="IPR000652">
    <property type="entry name" value="Triosephosphate_isomerase"/>
</dbReference>
<reference evidence="5" key="2">
    <citation type="submission" date="2020-11" db="EMBL/GenBank/DDBJ databases">
        <authorList>
            <person name="Cecchin M."/>
            <person name="Marcolungo L."/>
            <person name="Rossato M."/>
            <person name="Girolomoni L."/>
            <person name="Cosentino E."/>
            <person name="Cuine S."/>
            <person name="Li-Beisson Y."/>
            <person name="Delledonne M."/>
            <person name="Ballottari M."/>
        </authorList>
    </citation>
    <scope>NUCLEOTIDE SEQUENCE</scope>
    <source>
        <strain evidence="5">211/11P</strain>
        <tissue evidence="5">Whole cell</tissue>
    </source>
</reference>
<dbReference type="GO" id="GO:0019563">
    <property type="term" value="P:glycerol catabolic process"/>
    <property type="evidence" value="ECO:0007669"/>
    <property type="project" value="TreeGrafter"/>
</dbReference>
<comment type="caution">
    <text evidence="5">The sequence shown here is derived from an EMBL/GenBank/DDBJ whole genome shotgun (WGS) entry which is preliminary data.</text>
</comment>
<organism evidence="5 6">
    <name type="scientific">Chlorella vulgaris</name>
    <name type="common">Green alga</name>
    <dbReference type="NCBI Taxonomy" id="3077"/>
    <lineage>
        <taxon>Eukaryota</taxon>
        <taxon>Viridiplantae</taxon>
        <taxon>Chlorophyta</taxon>
        <taxon>core chlorophytes</taxon>
        <taxon>Trebouxiophyceae</taxon>
        <taxon>Chlorellales</taxon>
        <taxon>Chlorellaceae</taxon>
        <taxon>Chlorella clade</taxon>
        <taxon>Chlorella</taxon>
    </lineage>
</organism>
<dbReference type="GO" id="GO:0004807">
    <property type="term" value="F:triose-phosphate isomerase activity"/>
    <property type="evidence" value="ECO:0007669"/>
    <property type="project" value="InterPro"/>
</dbReference>
<dbReference type="PROSITE" id="PS51440">
    <property type="entry name" value="TIM_2"/>
    <property type="match status" value="1"/>
</dbReference>
<dbReference type="InterPro" id="IPR020861">
    <property type="entry name" value="Triosephosphate_isomerase_AS"/>
</dbReference>
<keyword evidence="6" id="KW-1185">Reference proteome</keyword>
<evidence type="ECO:0000256" key="1">
    <source>
        <dbReference type="ARBA" id="ARBA00007422"/>
    </source>
</evidence>
<dbReference type="GO" id="GO:0006094">
    <property type="term" value="P:gluconeogenesis"/>
    <property type="evidence" value="ECO:0007669"/>
    <property type="project" value="TreeGrafter"/>
</dbReference>
<dbReference type="InterPro" id="IPR013785">
    <property type="entry name" value="Aldolase_TIM"/>
</dbReference>
<dbReference type="InterPro" id="IPR022896">
    <property type="entry name" value="TrioseP_Isoase_bac/euk"/>
</dbReference>
<dbReference type="FunFam" id="3.20.20.70:FF:000025">
    <property type="entry name" value="Triosephosphate isomerase"/>
    <property type="match status" value="1"/>
</dbReference>
<evidence type="ECO:0000313" key="6">
    <source>
        <dbReference type="Proteomes" id="UP001055712"/>
    </source>
</evidence>
<reference evidence="5" key="1">
    <citation type="journal article" date="2019" name="Plant J.">
        <title>Chlorella vulgaris genome assembly and annotation reveals the molecular basis for metabolic acclimation to high light conditions.</title>
        <authorList>
            <person name="Cecchin M."/>
            <person name="Marcolungo L."/>
            <person name="Rossato M."/>
            <person name="Girolomoni L."/>
            <person name="Cosentino E."/>
            <person name="Cuine S."/>
            <person name="Li-Beisson Y."/>
            <person name="Delledonne M."/>
            <person name="Ballottari M."/>
        </authorList>
    </citation>
    <scope>NUCLEOTIDE SEQUENCE</scope>
    <source>
        <strain evidence="5">211/11P</strain>
    </source>
</reference>
<protein>
    <recommendedName>
        <fullName evidence="7">Triosephosphate isomerase</fullName>
    </recommendedName>
</protein>
<dbReference type="PANTHER" id="PTHR21139:SF2">
    <property type="entry name" value="TRIOSEPHOSPHATE ISOMERASE"/>
    <property type="match status" value="1"/>
</dbReference>
<evidence type="ECO:0000256" key="4">
    <source>
        <dbReference type="ARBA" id="ARBA00024331"/>
    </source>
</evidence>
<proteinExistence type="inferred from homology"/>
<dbReference type="GO" id="GO:0046166">
    <property type="term" value="P:glyceraldehyde-3-phosphate biosynthetic process"/>
    <property type="evidence" value="ECO:0007669"/>
    <property type="project" value="TreeGrafter"/>
</dbReference>